<dbReference type="GO" id="GO:0004252">
    <property type="term" value="F:serine-type endopeptidase activity"/>
    <property type="evidence" value="ECO:0007669"/>
    <property type="project" value="InterPro"/>
</dbReference>
<dbReference type="Pfam" id="PF00326">
    <property type="entry name" value="Peptidase_S9"/>
    <property type="match status" value="1"/>
</dbReference>
<comment type="caution">
    <text evidence="4">The sequence shown here is derived from an EMBL/GenBank/DDBJ whole genome shotgun (WGS) entry which is preliminary data.</text>
</comment>
<protein>
    <submittedName>
        <fullName evidence="4">S9 family peptidase</fullName>
    </submittedName>
</protein>
<dbReference type="InterPro" id="IPR001375">
    <property type="entry name" value="Peptidase_S9_cat"/>
</dbReference>
<dbReference type="PANTHER" id="PTHR42776:SF27">
    <property type="entry name" value="DIPEPTIDYL PEPTIDASE FAMILY MEMBER 6"/>
    <property type="match status" value="1"/>
</dbReference>
<dbReference type="EMBL" id="QUOV01000001">
    <property type="protein sequence ID" value="REL36966.1"/>
    <property type="molecule type" value="Genomic_DNA"/>
</dbReference>
<evidence type="ECO:0000313" key="5">
    <source>
        <dbReference type="Proteomes" id="UP000256999"/>
    </source>
</evidence>
<feature type="signal peptide" evidence="2">
    <location>
        <begin position="1"/>
        <end position="21"/>
    </location>
</feature>
<feature type="domain" description="Peptidase S9 prolyl oligopeptidase catalytic" evidence="3">
    <location>
        <begin position="427"/>
        <end position="637"/>
    </location>
</feature>
<evidence type="ECO:0000259" key="3">
    <source>
        <dbReference type="Pfam" id="PF00326"/>
    </source>
</evidence>
<name>A0A3E0UJC0_9GAMM</name>
<dbReference type="PANTHER" id="PTHR42776">
    <property type="entry name" value="SERINE PEPTIDASE S9 FAMILY MEMBER"/>
    <property type="match status" value="1"/>
</dbReference>
<dbReference type="PRINTS" id="PR00862">
    <property type="entry name" value="PROLIGOPTASE"/>
</dbReference>
<feature type="chain" id="PRO_5017735269" evidence="2">
    <location>
        <begin position="22"/>
        <end position="637"/>
    </location>
</feature>
<dbReference type="AlphaFoldDB" id="A0A3E0UJC0"/>
<gene>
    <name evidence="4" type="ORF">DXX92_17520</name>
</gene>
<dbReference type="SUPFAM" id="SSF53474">
    <property type="entry name" value="alpha/beta-Hydrolases"/>
    <property type="match status" value="1"/>
</dbReference>
<dbReference type="OrthoDB" id="4269629at2"/>
<accession>A0A3E0UJC0</accession>
<dbReference type="RefSeq" id="WP_116001962.1">
    <property type="nucleotide sequence ID" value="NZ_QUOV01000001.1"/>
</dbReference>
<evidence type="ECO:0000256" key="1">
    <source>
        <dbReference type="ARBA" id="ARBA00022801"/>
    </source>
</evidence>
<keyword evidence="1" id="KW-0378">Hydrolase</keyword>
<dbReference type="InterPro" id="IPR029058">
    <property type="entry name" value="AB_hydrolase_fold"/>
</dbReference>
<evidence type="ECO:0000313" key="4">
    <source>
        <dbReference type="EMBL" id="REL36966.1"/>
    </source>
</evidence>
<keyword evidence="2" id="KW-0732">Signal</keyword>
<dbReference type="Gene3D" id="3.40.50.1820">
    <property type="entry name" value="alpha/beta hydrolase"/>
    <property type="match status" value="1"/>
</dbReference>
<dbReference type="GO" id="GO:0006508">
    <property type="term" value="P:proteolysis"/>
    <property type="evidence" value="ECO:0007669"/>
    <property type="project" value="InterPro"/>
</dbReference>
<dbReference type="SUPFAM" id="SSF82171">
    <property type="entry name" value="DPP6 N-terminal domain-like"/>
    <property type="match status" value="1"/>
</dbReference>
<proteinExistence type="predicted"/>
<evidence type="ECO:0000256" key="2">
    <source>
        <dbReference type="SAM" id="SignalP"/>
    </source>
</evidence>
<reference evidence="4 5" key="1">
    <citation type="submission" date="2018-08" db="EMBL/GenBank/DDBJ databases">
        <title>Thalassotalea euphylliae genome.</title>
        <authorList>
            <person name="Summers S."/>
            <person name="Rice S.A."/>
            <person name="Freckelton M.L."/>
            <person name="Nedved B.T."/>
            <person name="Hadfield M.G."/>
        </authorList>
    </citation>
    <scope>NUCLEOTIDE SEQUENCE [LARGE SCALE GENOMIC DNA]</scope>
    <source>
        <strain evidence="4 5">H2</strain>
    </source>
</reference>
<organism evidence="4 5">
    <name type="scientific">Thalassotalea euphylliae</name>
    <dbReference type="NCBI Taxonomy" id="1655234"/>
    <lineage>
        <taxon>Bacteria</taxon>
        <taxon>Pseudomonadati</taxon>
        <taxon>Pseudomonadota</taxon>
        <taxon>Gammaproteobacteria</taxon>
        <taxon>Alteromonadales</taxon>
        <taxon>Colwelliaceae</taxon>
        <taxon>Thalassotalea</taxon>
    </lineage>
</organism>
<dbReference type="InterPro" id="IPR002470">
    <property type="entry name" value="Peptidase_S9A"/>
</dbReference>
<dbReference type="Proteomes" id="UP000256999">
    <property type="component" value="Unassembled WGS sequence"/>
</dbReference>
<sequence length="637" mass="72483">MVFLRTVVVYLVIFFSLQSYAQASAIEALGKLPLIEALQISPDGKSIAYLRDVDGRYGVVSQSLVKGKPSFFGVEKAQIRSFTWVSNHHLLVNMTIPHYSDADHEKFTLHRVGILNTMTNKMDFAFKSMQFRFNIGAPELISKLPQEPDFILLSNYHGDKRTVYKVKLSDGSREEYFSKKNAEDWLGDKNGNILGYQHYIGKKDGWLNMYRANPEADFEVLKYKDGEEEKHFKKIIYAASKSGKYVYYLQRNKSTLLELMKAKVESGFISGESTLVGYEGLDVSNILFDYNTNRMVGISHVNHVKEFEYFDQTLAQVQLDLSATFTGAEVELTSYDASKQRFIARVSGPENPNEYYLYDTQSVSLSLVGQGYSIKDKSQLAKVEPFAFTTSDKVKVHGYLTKPNKASGKLPLIVLPHGGPESRDSMAFDWMRQFFAQQGFAVYQPNFRGSSGYGKKFVKLAYGEWGKKMQTDVDEGVQQLIDQSIVDKDRICVVGASYGGYVALYSATMRYDLYKCAVSFAGISNLSDIYYHEKEQKSSPKYWKKFIGIGAGEYEKLHTYSPYHQVSSKTLPILFIHGVNDTVVPAFQSEKMYKKLDKMGDKESRFIKLEGEDHWLSNSESRTIFLKESLAFIQQHI</sequence>